<feature type="domain" description="GST C-terminal" evidence="3">
    <location>
        <begin position="88"/>
        <end position="214"/>
    </location>
</feature>
<reference evidence="4" key="1">
    <citation type="submission" date="2023-04" db="EMBL/GenBank/DDBJ databases">
        <title>Sphingomonas sp. MAHUQ-71 isolated from rice field.</title>
        <authorList>
            <person name="Huq M.A."/>
        </authorList>
    </citation>
    <scope>NUCLEOTIDE SEQUENCE</scope>
    <source>
        <strain evidence="4">MAHUQ-71</strain>
    </source>
</reference>
<sequence length="214" mass="23571">MLVLHTWTTPNGRKVPILLEELGLSYEIHFVDIGRDEQFQKDFLGVSPNGKIPALVDHGAEDGPLSIFESGAILTYLADKYHGFLAPSGHARWKAQEWLWWQVASLGPMLGQLGFFAVRSKEKAPLAIDRFTQECGRLLGVMEGRLAKCPYLGGEEYSIADIACYPWMVGATTMLKDALGRHLDGKPAIDRWMAALAGRPAVQRGMAIKPPVGL</sequence>
<evidence type="ECO:0000313" key="5">
    <source>
        <dbReference type="Proteomes" id="UP001160625"/>
    </source>
</evidence>
<dbReference type="InterPro" id="IPR004045">
    <property type="entry name" value="Glutathione_S-Trfase_N"/>
</dbReference>
<name>A0ABT6N354_9SPHN</name>
<dbReference type="PROSITE" id="PS50404">
    <property type="entry name" value="GST_NTER"/>
    <property type="match status" value="1"/>
</dbReference>
<dbReference type="PANTHER" id="PTHR44051:SF8">
    <property type="entry name" value="GLUTATHIONE S-TRANSFERASE GSTA"/>
    <property type="match status" value="1"/>
</dbReference>
<dbReference type="InterPro" id="IPR036249">
    <property type="entry name" value="Thioredoxin-like_sf"/>
</dbReference>
<dbReference type="InterPro" id="IPR010987">
    <property type="entry name" value="Glutathione-S-Trfase_C-like"/>
</dbReference>
<evidence type="ECO:0000256" key="1">
    <source>
        <dbReference type="RuleBase" id="RU003494"/>
    </source>
</evidence>
<evidence type="ECO:0000313" key="4">
    <source>
        <dbReference type="EMBL" id="MDH7639751.1"/>
    </source>
</evidence>
<dbReference type="SUPFAM" id="SSF52833">
    <property type="entry name" value="Thioredoxin-like"/>
    <property type="match status" value="1"/>
</dbReference>
<dbReference type="Proteomes" id="UP001160625">
    <property type="component" value="Unassembled WGS sequence"/>
</dbReference>
<evidence type="ECO:0000259" key="3">
    <source>
        <dbReference type="PROSITE" id="PS50405"/>
    </source>
</evidence>
<dbReference type="SFLD" id="SFLDG01151">
    <property type="entry name" value="Main.2:_Nu-like"/>
    <property type="match status" value="1"/>
</dbReference>
<dbReference type="Pfam" id="PF02798">
    <property type="entry name" value="GST_N"/>
    <property type="match status" value="1"/>
</dbReference>
<evidence type="ECO:0000259" key="2">
    <source>
        <dbReference type="PROSITE" id="PS50404"/>
    </source>
</evidence>
<dbReference type="SUPFAM" id="SSF47616">
    <property type="entry name" value="GST C-terminal domain-like"/>
    <property type="match status" value="1"/>
</dbReference>
<dbReference type="RefSeq" id="WP_281044995.1">
    <property type="nucleotide sequence ID" value="NZ_JARYGZ010000001.1"/>
</dbReference>
<dbReference type="EMBL" id="JARYGZ010000001">
    <property type="protein sequence ID" value="MDH7639751.1"/>
    <property type="molecule type" value="Genomic_DNA"/>
</dbReference>
<dbReference type="InterPro" id="IPR040079">
    <property type="entry name" value="Glutathione_S-Trfase"/>
</dbReference>
<dbReference type="Gene3D" id="3.40.30.10">
    <property type="entry name" value="Glutaredoxin"/>
    <property type="match status" value="1"/>
</dbReference>
<dbReference type="SFLD" id="SFLDS00019">
    <property type="entry name" value="Glutathione_Transferase_(cytos"/>
    <property type="match status" value="1"/>
</dbReference>
<accession>A0ABT6N354</accession>
<dbReference type="InterPro" id="IPR004046">
    <property type="entry name" value="GST_C"/>
</dbReference>
<organism evidence="4 5">
    <name type="scientific">Sphingomonas oryzagri</name>
    <dbReference type="NCBI Taxonomy" id="3042314"/>
    <lineage>
        <taxon>Bacteria</taxon>
        <taxon>Pseudomonadati</taxon>
        <taxon>Pseudomonadota</taxon>
        <taxon>Alphaproteobacteria</taxon>
        <taxon>Sphingomonadales</taxon>
        <taxon>Sphingomonadaceae</taxon>
        <taxon>Sphingomonas</taxon>
    </lineage>
</organism>
<comment type="caution">
    <text evidence="4">The sequence shown here is derived from an EMBL/GenBank/DDBJ whole genome shotgun (WGS) entry which is preliminary data.</text>
</comment>
<comment type="similarity">
    <text evidence="1">Belongs to the GST superfamily.</text>
</comment>
<dbReference type="InterPro" id="IPR036282">
    <property type="entry name" value="Glutathione-S-Trfase_C_sf"/>
</dbReference>
<keyword evidence="5" id="KW-1185">Reference proteome</keyword>
<feature type="domain" description="GST N-terminal" evidence="2">
    <location>
        <begin position="1"/>
        <end position="85"/>
    </location>
</feature>
<dbReference type="Gene3D" id="1.20.1050.10">
    <property type="match status" value="1"/>
</dbReference>
<gene>
    <name evidence="4" type="ORF">QGN17_13535</name>
</gene>
<proteinExistence type="inferred from homology"/>
<dbReference type="SFLD" id="SFLDG00358">
    <property type="entry name" value="Main_(cytGST)"/>
    <property type="match status" value="1"/>
</dbReference>
<protein>
    <submittedName>
        <fullName evidence="4">Glutathione S-transferase N-terminal domain-containing protein</fullName>
    </submittedName>
</protein>
<dbReference type="PANTHER" id="PTHR44051">
    <property type="entry name" value="GLUTATHIONE S-TRANSFERASE-RELATED"/>
    <property type="match status" value="1"/>
</dbReference>
<dbReference type="PROSITE" id="PS50405">
    <property type="entry name" value="GST_CTER"/>
    <property type="match status" value="1"/>
</dbReference>
<dbReference type="CDD" id="cd03048">
    <property type="entry name" value="GST_N_Ure2p_like"/>
    <property type="match status" value="1"/>
</dbReference>
<dbReference type="Pfam" id="PF00043">
    <property type="entry name" value="GST_C"/>
    <property type="match status" value="1"/>
</dbReference>